<reference evidence="1 2" key="1">
    <citation type="submission" date="2017-09" db="EMBL/GenBank/DDBJ databases">
        <title>Large-scale bioinformatics analysis of Bacillus genomes uncovers conserved roles of natural products in bacterial physiology.</title>
        <authorList>
            <consortium name="Agbiome Team Llc"/>
            <person name="Bleich R.M."/>
            <person name="Grubbs K.J."/>
            <person name="Santa Maria K.C."/>
            <person name="Allen S.E."/>
            <person name="Farag S."/>
            <person name="Shank E.A."/>
            <person name="Bowers A."/>
        </authorList>
    </citation>
    <scope>NUCLEOTIDE SEQUENCE [LARGE SCALE GENOMIC DNA]</scope>
    <source>
        <strain evidence="1 2">AFS067272</strain>
    </source>
</reference>
<evidence type="ECO:0000313" key="1">
    <source>
        <dbReference type="EMBL" id="PFS01942.1"/>
    </source>
</evidence>
<sequence length="79" mass="8844">MGIKVENCLVVTCLFGATTLGSSVDRDVTTRMIAENNFVDPFIRNVFIRTSGKERKRCAYVNVHTENHSKGDIRGRIKG</sequence>
<proteinExistence type="predicted"/>
<accession>A0AA44TGC3</accession>
<comment type="caution">
    <text evidence="1">The sequence shown here is derived from an EMBL/GenBank/DDBJ whole genome shotgun (WGS) entry which is preliminary data.</text>
</comment>
<organism evidence="1 2">
    <name type="scientific">Bacillus cereus</name>
    <dbReference type="NCBI Taxonomy" id="1396"/>
    <lineage>
        <taxon>Bacteria</taxon>
        <taxon>Bacillati</taxon>
        <taxon>Bacillota</taxon>
        <taxon>Bacilli</taxon>
        <taxon>Bacillales</taxon>
        <taxon>Bacillaceae</taxon>
        <taxon>Bacillus</taxon>
        <taxon>Bacillus cereus group</taxon>
    </lineage>
</organism>
<gene>
    <name evidence="1" type="ORF">COK38_10395</name>
</gene>
<dbReference type="AlphaFoldDB" id="A0AA44TGC3"/>
<dbReference type="EMBL" id="NVBO01000080">
    <property type="protein sequence ID" value="PFS01942.1"/>
    <property type="molecule type" value="Genomic_DNA"/>
</dbReference>
<name>A0AA44TGC3_BACCE</name>
<evidence type="ECO:0000313" key="2">
    <source>
        <dbReference type="Proteomes" id="UP000226357"/>
    </source>
</evidence>
<dbReference type="Proteomes" id="UP000226357">
    <property type="component" value="Unassembled WGS sequence"/>
</dbReference>
<protein>
    <submittedName>
        <fullName evidence="1">Uncharacterized protein</fullName>
    </submittedName>
</protein>